<evidence type="ECO:0000313" key="2">
    <source>
        <dbReference type="EMBL" id="CAI2374085.1"/>
    </source>
</evidence>
<sequence length="352" mass="41106">MTKNKEIWTKLVEKGKKGTFLDGLVLGTLVQDQSHSIEDWASLFEDWKESANEMGLDEDKKKLLMYSSFLLTYNLGKNRESMKKRDYKKAEKNIEGTNTSDLFSHVYGSKPDLDKNNTRESDKEPLKDIKEEEESKEEHENEKSKNSRPTLVEEKTPFYEEEENAVHKCSFCHKMSRKTRPLKNCNHFIHNSCLKMKTISTLITGKYKIMCHDKECTELVNRDDIFTVIDDKAQICYDSLHFLLEFISAESDRIVYWCFNCRLINCKYGSQNSKCLACNKKQDKLKSVFTLIKLAIIEKESKYLFSQSKSKDGKNHEAINKCIEDCKEQIPRCPECLLWKHKFSSITLKCLC</sequence>
<evidence type="ECO:0000313" key="3">
    <source>
        <dbReference type="Proteomes" id="UP001295684"/>
    </source>
</evidence>
<gene>
    <name evidence="2" type="ORF">ECRASSUSDP1_LOCUS15436</name>
</gene>
<accession>A0AAD1XJY2</accession>
<comment type="caution">
    <text evidence="2">The sequence shown here is derived from an EMBL/GenBank/DDBJ whole genome shotgun (WGS) entry which is preliminary data.</text>
</comment>
<feature type="compositionally biased region" description="Basic and acidic residues" evidence="1">
    <location>
        <begin position="136"/>
        <end position="155"/>
    </location>
</feature>
<organism evidence="2 3">
    <name type="scientific">Euplotes crassus</name>
    <dbReference type="NCBI Taxonomy" id="5936"/>
    <lineage>
        <taxon>Eukaryota</taxon>
        <taxon>Sar</taxon>
        <taxon>Alveolata</taxon>
        <taxon>Ciliophora</taxon>
        <taxon>Intramacronucleata</taxon>
        <taxon>Spirotrichea</taxon>
        <taxon>Hypotrichia</taxon>
        <taxon>Euplotida</taxon>
        <taxon>Euplotidae</taxon>
        <taxon>Moneuplotes</taxon>
    </lineage>
</organism>
<keyword evidence="3" id="KW-1185">Reference proteome</keyword>
<protein>
    <submittedName>
        <fullName evidence="2">Uncharacterized protein</fullName>
    </submittedName>
</protein>
<evidence type="ECO:0000256" key="1">
    <source>
        <dbReference type="SAM" id="MobiDB-lite"/>
    </source>
</evidence>
<reference evidence="2" key="1">
    <citation type="submission" date="2023-07" db="EMBL/GenBank/DDBJ databases">
        <authorList>
            <consortium name="AG Swart"/>
            <person name="Singh M."/>
            <person name="Singh A."/>
            <person name="Seah K."/>
            <person name="Emmerich C."/>
        </authorList>
    </citation>
    <scope>NUCLEOTIDE SEQUENCE</scope>
    <source>
        <strain evidence="2">DP1</strain>
    </source>
</reference>
<name>A0AAD1XJY2_EUPCR</name>
<feature type="compositionally biased region" description="Basic and acidic residues" evidence="1">
    <location>
        <begin position="111"/>
        <end position="130"/>
    </location>
</feature>
<feature type="region of interest" description="Disordered" evidence="1">
    <location>
        <begin position="100"/>
        <end position="155"/>
    </location>
</feature>
<dbReference type="AlphaFoldDB" id="A0AAD1XJY2"/>
<dbReference type="EMBL" id="CAMPGE010015465">
    <property type="protein sequence ID" value="CAI2374085.1"/>
    <property type="molecule type" value="Genomic_DNA"/>
</dbReference>
<dbReference type="Proteomes" id="UP001295684">
    <property type="component" value="Unassembled WGS sequence"/>
</dbReference>
<proteinExistence type="predicted"/>